<proteinExistence type="predicted"/>
<gene>
    <name evidence="1" type="ORF">PFLUV_G00164040</name>
</gene>
<keyword evidence="2" id="KW-1185">Reference proteome</keyword>
<evidence type="ECO:0000313" key="2">
    <source>
        <dbReference type="Proteomes" id="UP000465112"/>
    </source>
</evidence>
<comment type="caution">
    <text evidence="1">The sequence shown here is derived from an EMBL/GenBank/DDBJ whole genome shotgun (WGS) entry which is preliminary data.</text>
</comment>
<dbReference type="AlphaFoldDB" id="A0A6A5DXQ8"/>
<dbReference type="EMBL" id="VHII01000014">
    <property type="protein sequence ID" value="KAF1380467.1"/>
    <property type="molecule type" value="Genomic_DNA"/>
</dbReference>
<reference evidence="1 2" key="1">
    <citation type="submission" date="2019-06" db="EMBL/GenBank/DDBJ databases">
        <title>A chromosome-scale genome assembly of the European perch, Perca fluviatilis.</title>
        <authorList>
            <person name="Roques C."/>
            <person name="Zahm M."/>
            <person name="Cabau C."/>
            <person name="Klopp C."/>
            <person name="Bouchez O."/>
            <person name="Donnadieu C."/>
            <person name="Kuhl H."/>
            <person name="Gislard M."/>
            <person name="Guendouz S."/>
            <person name="Journot L."/>
            <person name="Haffray P."/>
            <person name="Bestin A."/>
            <person name="Morvezen R."/>
            <person name="Feron R."/>
            <person name="Wen M."/>
            <person name="Jouanno E."/>
            <person name="Herpin A."/>
            <person name="Schartl M."/>
            <person name="Postlethwait J."/>
            <person name="Schaerlinger B."/>
            <person name="Chardard D."/>
            <person name="Lecocq T."/>
            <person name="Poncet C."/>
            <person name="Jaffrelo L."/>
            <person name="Lampietro C."/>
            <person name="Guiguen Y."/>
        </authorList>
    </citation>
    <scope>NUCLEOTIDE SEQUENCE [LARGE SCALE GENOMIC DNA]</scope>
    <source>
        <tissue evidence="1">Blood</tissue>
    </source>
</reference>
<organism evidence="1 2">
    <name type="scientific">Perca fluviatilis</name>
    <name type="common">European perch</name>
    <dbReference type="NCBI Taxonomy" id="8168"/>
    <lineage>
        <taxon>Eukaryota</taxon>
        <taxon>Metazoa</taxon>
        <taxon>Chordata</taxon>
        <taxon>Craniata</taxon>
        <taxon>Vertebrata</taxon>
        <taxon>Euteleostomi</taxon>
        <taxon>Actinopterygii</taxon>
        <taxon>Neopterygii</taxon>
        <taxon>Teleostei</taxon>
        <taxon>Neoteleostei</taxon>
        <taxon>Acanthomorphata</taxon>
        <taxon>Eupercaria</taxon>
        <taxon>Perciformes</taxon>
        <taxon>Percoidei</taxon>
        <taxon>Percidae</taxon>
        <taxon>Percinae</taxon>
        <taxon>Perca</taxon>
    </lineage>
</organism>
<accession>A0A6A5DXQ8</accession>
<sequence length="98" mass="10917">MICRNGAIKEFSGCLQLFLPTNYSSCSLQAPAVKPRIGKMGVLTQEGWRRRCNTAFLMARSLPCRLQEVQPKEVFISSVDHSWCKPGLVYGGPKKEAV</sequence>
<dbReference type="Proteomes" id="UP000465112">
    <property type="component" value="Chromosome 14"/>
</dbReference>
<evidence type="ECO:0000313" key="1">
    <source>
        <dbReference type="EMBL" id="KAF1380467.1"/>
    </source>
</evidence>
<protein>
    <submittedName>
        <fullName evidence="1">Uncharacterized protein</fullName>
    </submittedName>
</protein>
<name>A0A6A5DXQ8_PERFL</name>